<reference evidence="4" key="1">
    <citation type="submission" date="2020-04" db="EMBL/GenBank/DDBJ databases">
        <title>a new Closterivorus infecting peony.</title>
        <authorList>
            <person name="Li Y."/>
        </authorList>
    </citation>
    <scope>NUCLEOTIDE SEQUENCE</scope>
    <source>
        <strain evidence="4">BJ</strain>
    </source>
</reference>
<dbReference type="InterPro" id="IPR029047">
    <property type="entry name" value="HSP70_peptide-bd_sf"/>
</dbReference>
<organism evidence="4">
    <name type="scientific">Closteroviridae sp</name>
    <dbReference type="NCBI Taxonomy" id="2767537"/>
    <lineage>
        <taxon>Viruses</taxon>
        <taxon>Riboviria</taxon>
        <taxon>Orthornavirae</taxon>
        <taxon>Kitrinoviricota</taxon>
        <taxon>Alsuviricetes</taxon>
        <taxon>Martellivirales</taxon>
        <taxon>Closteroviridae</taxon>
    </lineage>
</organism>
<sequence>MECGIDFGTTFSSLAYFSDVGQAKQSCLTLAGSEFIPTSVYISDQGWYSIGRRAYSDYQRSPGGGRYYTNPKRYIGCTAANKYKYLVKLKPKFIVRNTARTGYSVDLEGSGGGKYSFLTPVEITYLFCRALLAEAEMATGKVVTGVVCTVPADYNSFKRSYLSVAFSEIGCPLRAFINEPTAAALAGSAAAKDKKRMVSVFDFGGGTFDVSFVGFLGNVATVILSVGDNYLGGRDVDRALLRMMASRVTGEYDQSIAEQLISECKEKLSSAVESYDLLLPTTTGVNKVVVTSADLREASEPLIKKAYNLFNKAVEELGRPKVELILTGGSSALPLVEEMGRNNPNVVRVNFDRGFFRLSVALGAKIYSDILTGASDLRLVDSLTHTLSDEVGGMVPKVVFPKGHAVPTRTTLSFNVGRSKVPYGVMEGEQPVSFLNELTFIATHTRGTTSPGTSVAEYSISLDGRINVSVDGKQLTNEMTPPGISSRVKSLKYRSAKEDYVEVGLGSYAEQFKDLHGVSITPNNIRQNSGAVIEKGIEENFIARWTD</sequence>
<dbReference type="Gene3D" id="3.30.420.40">
    <property type="match status" value="2"/>
</dbReference>
<keyword evidence="1 3" id="KW-0547">Nucleotide-binding</keyword>
<dbReference type="GO" id="GO:0140662">
    <property type="term" value="F:ATP-dependent protein folding chaperone"/>
    <property type="evidence" value="ECO:0007669"/>
    <property type="project" value="InterPro"/>
</dbReference>
<name>A0A7U3VD71_9CLOS</name>
<evidence type="ECO:0000313" key="4">
    <source>
        <dbReference type="EMBL" id="QOE55611.1"/>
    </source>
</evidence>
<dbReference type="EMBL" id="MT321301">
    <property type="protein sequence ID" value="QOE55611.1"/>
    <property type="molecule type" value="Genomic_RNA"/>
</dbReference>
<keyword evidence="2 3" id="KW-0067">ATP-binding</keyword>
<dbReference type="InterPro" id="IPR013126">
    <property type="entry name" value="Hsp_70_fam"/>
</dbReference>
<dbReference type="PANTHER" id="PTHR19375">
    <property type="entry name" value="HEAT SHOCK PROTEIN 70KDA"/>
    <property type="match status" value="1"/>
</dbReference>
<dbReference type="Gene3D" id="3.90.640.10">
    <property type="entry name" value="Actin, Chain A, domain 4"/>
    <property type="match status" value="1"/>
</dbReference>
<dbReference type="SUPFAM" id="SSF100920">
    <property type="entry name" value="Heat shock protein 70kD (HSP70), peptide-binding domain"/>
    <property type="match status" value="1"/>
</dbReference>
<dbReference type="SUPFAM" id="SSF53067">
    <property type="entry name" value="Actin-like ATPase domain"/>
    <property type="match status" value="2"/>
</dbReference>
<evidence type="ECO:0000256" key="2">
    <source>
        <dbReference type="ARBA" id="ARBA00022840"/>
    </source>
</evidence>
<dbReference type="PRINTS" id="PR00301">
    <property type="entry name" value="HEATSHOCK70"/>
</dbReference>
<evidence type="ECO:0000256" key="3">
    <source>
        <dbReference type="RuleBase" id="RU003322"/>
    </source>
</evidence>
<dbReference type="Pfam" id="PF00012">
    <property type="entry name" value="HSP70"/>
    <property type="match status" value="1"/>
</dbReference>
<protein>
    <submittedName>
        <fullName evidence="4">HSP70-like protein</fullName>
    </submittedName>
</protein>
<dbReference type="InterPro" id="IPR043129">
    <property type="entry name" value="ATPase_NBD"/>
</dbReference>
<proteinExistence type="inferred from homology"/>
<dbReference type="GO" id="GO:0005524">
    <property type="term" value="F:ATP binding"/>
    <property type="evidence" value="ECO:0007669"/>
    <property type="project" value="UniProtKB-KW"/>
</dbReference>
<evidence type="ECO:0000256" key="1">
    <source>
        <dbReference type="ARBA" id="ARBA00022741"/>
    </source>
</evidence>
<comment type="similarity">
    <text evidence="3">Belongs to the heat shock protein 70 family.</text>
</comment>
<accession>A0A7U3VD71</accession>